<dbReference type="EMBL" id="FOQA01000009">
    <property type="protein sequence ID" value="SFI23524.1"/>
    <property type="molecule type" value="Genomic_DNA"/>
</dbReference>
<gene>
    <name evidence="1" type="ORF">SAMN05192551_10964</name>
</gene>
<evidence type="ECO:0000313" key="1">
    <source>
        <dbReference type="EMBL" id="SFI23524.1"/>
    </source>
</evidence>
<dbReference type="AlphaFoldDB" id="A0A1I3GJA2"/>
<dbReference type="Proteomes" id="UP000199287">
    <property type="component" value="Unassembled WGS sequence"/>
</dbReference>
<protein>
    <submittedName>
        <fullName evidence="1">Uncharacterized protein</fullName>
    </submittedName>
</protein>
<dbReference type="STRING" id="69895.SAMN05192551_10964"/>
<proteinExistence type="predicted"/>
<dbReference type="SUPFAM" id="SSF81301">
    <property type="entry name" value="Nucleotidyltransferase"/>
    <property type="match status" value="1"/>
</dbReference>
<dbReference type="Pfam" id="PF10706">
    <property type="entry name" value="Aminoglyc_resit"/>
    <property type="match status" value="1"/>
</dbReference>
<dbReference type="InterPro" id="IPR019646">
    <property type="entry name" value="Aminoglyc_AdlTrfase"/>
</dbReference>
<organism evidence="1 2">
    <name type="scientific">Tindallia magadiensis</name>
    <dbReference type="NCBI Taxonomy" id="69895"/>
    <lineage>
        <taxon>Bacteria</taxon>
        <taxon>Bacillati</taxon>
        <taxon>Bacillota</taxon>
        <taxon>Clostridia</taxon>
        <taxon>Peptostreptococcales</taxon>
        <taxon>Tindalliaceae</taxon>
        <taxon>Tindallia</taxon>
    </lineage>
</organism>
<sequence length="227" mass="26886">MKIEFEEQKDEIIYRVYDFDPKYEEIFQMCFYEKDDRGYTKKYPKHAKYLDRMKERYQENAPLMFDQLGYFAEVPWQLGLKKFCEMLQNSTVNWWLTGSCAACIRGVELNPHDIDIMIDSESVDEITEIFKDYLIEPIISTEGWLTKDFGVIFMDVRIDIASDPAPILDEPEPVDCGPYALKNLEIVDWNGFQIKVPPLKLQFNVNQKRGRFERAKKIKAFMEAKKK</sequence>
<accession>A0A1I3GJA2</accession>
<name>A0A1I3GJA2_9FIRM</name>
<keyword evidence="2" id="KW-1185">Reference proteome</keyword>
<dbReference type="RefSeq" id="WP_207646663.1">
    <property type="nucleotide sequence ID" value="NZ_FOQA01000009.1"/>
</dbReference>
<reference evidence="2" key="1">
    <citation type="submission" date="2016-10" db="EMBL/GenBank/DDBJ databases">
        <authorList>
            <person name="Varghese N."/>
            <person name="Submissions S."/>
        </authorList>
    </citation>
    <scope>NUCLEOTIDE SEQUENCE [LARGE SCALE GENOMIC DNA]</scope>
    <source>
        <strain evidence="2">Z-7934</strain>
    </source>
</reference>
<evidence type="ECO:0000313" key="2">
    <source>
        <dbReference type="Proteomes" id="UP000199287"/>
    </source>
</evidence>
<dbReference type="InterPro" id="IPR043519">
    <property type="entry name" value="NT_sf"/>
</dbReference>
<dbReference type="Gene3D" id="3.30.460.40">
    <property type="match status" value="1"/>
</dbReference>